<dbReference type="InterPro" id="IPR006459">
    <property type="entry name" value="CASP/CASPL"/>
</dbReference>
<protein>
    <recommendedName>
        <fullName evidence="8">CASP-like protein</fullName>
    </recommendedName>
</protein>
<evidence type="ECO:0000256" key="4">
    <source>
        <dbReference type="ARBA" id="ARBA00022475"/>
    </source>
</evidence>
<organism evidence="10">
    <name type="scientific">Opuntia streptacantha</name>
    <name type="common">Prickly pear cactus</name>
    <name type="synonym">Opuntia cardona</name>
    <dbReference type="NCBI Taxonomy" id="393608"/>
    <lineage>
        <taxon>Eukaryota</taxon>
        <taxon>Viridiplantae</taxon>
        <taxon>Streptophyta</taxon>
        <taxon>Embryophyta</taxon>
        <taxon>Tracheophyta</taxon>
        <taxon>Spermatophyta</taxon>
        <taxon>Magnoliopsida</taxon>
        <taxon>eudicotyledons</taxon>
        <taxon>Gunneridae</taxon>
        <taxon>Pentapetalae</taxon>
        <taxon>Caryophyllales</taxon>
        <taxon>Cactineae</taxon>
        <taxon>Cactaceae</taxon>
        <taxon>Opuntioideae</taxon>
        <taxon>Opuntia</taxon>
    </lineage>
</organism>
<dbReference type="AlphaFoldDB" id="A0A7C9DRV3"/>
<comment type="subunit">
    <text evidence="3 8">Homodimer and heterodimers.</text>
</comment>
<comment type="similarity">
    <text evidence="2 8">Belongs to the Casparian strip membrane proteins (CASP) family.</text>
</comment>
<feature type="transmembrane region" description="Helical" evidence="8">
    <location>
        <begin position="53"/>
        <end position="73"/>
    </location>
</feature>
<dbReference type="PANTHER" id="PTHR33573:SF30">
    <property type="entry name" value="CASP-LIKE PROTEIN 2C1-RELATED"/>
    <property type="match status" value="1"/>
</dbReference>
<feature type="transmembrane region" description="Helical" evidence="8">
    <location>
        <begin position="15"/>
        <end position="32"/>
    </location>
</feature>
<accession>A0A7C9DRV3</accession>
<evidence type="ECO:0000256" key="5">
    <source>
        <dbReference type="ARBA" id="ARBA00022692"/>
    </source>
</evidence>
<evidence type="ECO:0000256" key="7">
    <source>
        <dbReference type="ARBA" id="ARBA00023136"/>
    </source>
</evidence>
<evidence type="ECO:0000256" key="1">
    <source>
        <dbReference type="ARBA" id="ARBA00004651"/>
    </source>
</evidence>
<reference evidence="10" key="2">
    <citation type="submission" date="2020-07" db="EMBL/GenBank/DDBJ databases">
        <authorList>
            <person name="Vera ALvarez R."/>
            <person name="Arias-Moreno D.M."/>
            <person name="Jimenez-Jacinto V."/>
            <person name="Jimenez-Bremont J.F."/>
            <person name="Swaminathan K."/>
            <person name="Moose S.P."/>
            <person name="Guerrero-Gonzalez M.L."/>
            <person name="Marino-Ramirez L."/>
            <person name="Landsman D."/>
            <person name="Rodriguez-Kessler M."/>
            <person name="Delgado-Sanchez P."/>
        </authorList>
    </citation>
    <scope>NUCLEOTIDE SEQUENCE</scope>
    <source>
        <tissue evidence="10">Cladode</tissue>
    </source>
</reference>
<evidence type="ECO:0000256" key="2">
    <source>
        <dbReference type="ARBA" id="ARBA00007651"/>
    </source>
</evidence>
<proteinExistence type="inferred from homology"/>
<evidence type="ECO:0000256" key="3">
    <source>
        <dbReference type="ARBA" id="ARBA00011489"/>
    </source>
</evidence>
<dbReference type="PANTHER" id="PTHR33573">
    <property type="entry name" value="CASP-LIKE PROTEIN 4A4"/>
    <property type="match status" value="1"/>
</dbReference>
<keyword evidence="6 8" id="KW-1133">Transmembrane helix</keyword>
<dbReference type="EMBL" id="GISG01133864">
    <property type="protein sequence ID" value="MBA4643469.1"/>
    <property type="molecule type" value="Transcribed_RNA"/>
</dbReference>
<dbReference type="NCBIfam" id="TIGR01569">
    <property type="entry name" value="A_tha_TIGR01569"/>
    <property type="match status" value="1"/>
</dbReference>
<comment type="subcellular location">
    <subcellularLocation>
        <location evidence="1 8">Cell membrane</location>
        <topology evidence="1 8">Multi-pass membrane protein</topology>
    </subcellularLocation>
</comment>
<dbReference type="InterPro" id="IPR006702">
    <property type="entry name" value="CASP_dom"/>
</dbReference>
<sequence>MGICSHGYSMEKVEALLRLLALCALALAAVLMSTDRQTTMFLGVIAKKATFHCAKIFVLSVYLYTIGAGYTLAQLVRCLSLYKLSHEVHTLALSPHFLNWIYFLVDQMVVYVIFAVTCASMQIALFALTGEEDFQWMKLCNNYRRFCFQLGGSLVCGLLAFFFLVLISGISTFNLFRWYSPNFLCLKPKRIAVVANPNS</sequence>
<evidence type="ECO:0000256" key="6">
    <source>
        <dbReference type="ARBA" id="ARBA00022989"/>
    </source>
</evidence>
<dbReference type="Pfam" id="PF04535">
    <property type="entry name" value="CASP_dom"/>
    <property type="match status" value="1"/>
</dbReference>
<feature type="transmembrane region" description="Helical" evidence="8">
    <location>
        <begin position="108"/>
        <end position="129"/>
    </location>
</feature>
<evidence type="ECO:0000313" key="10">
    <source>
        <dbReference type="EMBL" id="MBA4643469.1"/>
    </source>
</evidence>
<reference evidence="10" key="1">
    <citation type="journal article" date="2013" name="J. Plant Res.">
        <title>Effect of fungi and light on seed germination of three Opuntia species from semiarid lands of central Mexico.</title>
        <authorList>
            <person name="Delgado-Sanchez P."/>
            <person name="Jimenez-Bremont J.F."/>
            <person name="Guerrero-Gonzalez Mde L."/>
            <person name="Flores J."/>
        </authorList>
    </citation>
    <scope>NUCLEOTIDE SEQUENCE</scope>
    <source>
        <tissue evidence="10">Cladode</tissue>
    </source>
</reference>
<keyword evidence="7 8" id="KW-0472">Membrane</keyword>
<evidence type="ECO:0000256" key="8">
    <source>
        <dbReference type="RuleBase" id="RU361233"/>
    </source>
</evidence>
<name>A0A7C9DRV3_OPUST</name>
<keyword evidence="5 8" id="KW-0812">Transmembrane</keyword>
<keyword evidence="4 8" id="KW-1003">Cell membrane</keyword>
<feature type="domain" description="Casparian strip membrane protein" evidence="9">
    <location>
        <begin position="10"/>
        <end position="163"/>
    </location>
</feature>
<feature type="transmembrane region" description="Helical" evidence="8">
    <location>
        <begin position="150"/>
        <end position="173"/>
    </location>
</feature>
<evidence type="ECO:0000259" key="9">
    <source>
        <dbReference type="Pfam" id="PF04535"/>
    </source>
</evidence>
<dbReference type="GO" id="GO:0005886">
    <property type="term" value="C:plasma membrane"/>
    <property type="evidence" value="ECO:0007669"/>
    <property type="project" value="UniProtKB-SubCell"/>
</dbReference>